<gene>
    <name evidence="5" type="ORF">NMOB1V02_LOCUS13475</name>
</gene>
<keyword evidence="3" id="KW-0560">Oxidoreductase</keyword>
<dbReference type="AlphaFoldDB" id="A0A7R9GKM2"/>
<dbReference type="EMBL" id="CAJPEX010026872">
    <property type="protein sequence ID" value="CAG0926025.1"/>
    <property type="molecule type" value="Genomic_DNA"/>
</dbReference>
<sequence>MTTQELNEVVESKASMVVTKSATPDLRVGNPEPRYVDLQLGSINSMGLPNQGLNYYLDFAQKHMDRTLVSVAGLCLEDNISMLRQIQSMEQPPIVELNLSCPNIPGKPQTGLDFERTQEVLEQMAAILNAFPLHFVTCINSIGNAMFIDVASESVVIKPKNGFGGLGGAYIKPTALAN</sequence>
<evidence type="ECO:0000313" key="5">
    <source>
        <dbReference type="EMBL" id="CAD7285873.1"/>
    </source>
</evidence>
<dbReference type="InterPro" id="IPR023359">
    <property type="entry name" value="Dihydro_DH_chainA_dom2"/>
</dbReference>
<evidence type="ECO:0000256" key="2">
    <source>
        <dbReference type="ARBA" id="ARBA00004725"/>
    </source>
</evidence>
<dbReference type="Pfam" id="PF01180">
    <property type="entry name" value="DHO_dh"/>
    <property type="match status" value="1"/>
</dbReference>
<evidence type="ECO:0000256" key="3">
    <source>
        <dbReference type="ARBA" id="ARBA00023002"/>
    </source>
</evidence>
<name>A0A7R9GKM2_9CRUS</name>
<dbReference type="GO" id="GO:0004152">
    <property type="term" value="F:dihydroorotate dehydrogenase activity"/>
    <property type="evidence" value="ECO:0007669"/>
    <property type="project" value="UniProtKB-ARBA"/>
</dbReference>
<feature type="domain" description="Dihydroorotate dehydrogenase catalytic" evidence="4">
    <location>
        <begin position="2"/>
        <end position="126"/>
    </location>
</feature>
<dbReference type="InterPro" id="IPR005720">
    <property type="entry name" value="Dihydroorotate_DH_cat"/>
</dbReference>
<dbReference type="InterPro" id="IPR013785">
    <property type="entry name" value="Aldolase_TIM"/>
</dbReference>
<keyword evidence="6" id="KW-1185">Reference proteome</keyword>
<evidence type="ECO:0000259" key="4">
    <source>
        <dbReference type="Pfam" id="PF01180"/>
    </source>
</evidence>
<evidence type="ECO:0000256" key="1">
    <source>
        <dbReference type="ARBA" id="ARBA00001917"/>
    </source>
</evidence>
<dbReference type="GO" id="GO:0006207">
    <property type="term" value="P:'de novo' pyrimidine nucleobase biosynthetic process"/>
    <property type="evidence" value="ECO:0007669"/>
    <property type="project" value="InterPro"/>
</dbReference>
<dbReference type="EMBL" id="OA908909">
    <property type="protein sequence ID" value="CAD7285873.1"/>
    <property type="molecule type" value="Genomic_DNA"/>
</dbReference>
<evidence type="ECO:0000313" key="6">
    <source>
        <dbReference type="Proteomes" id="UP000678499"/>
    </source>
</evidence>
<accession>A0A7R9GKM2</accession>
<proteinExistence type="predicted"/>
<organism evidence="5">
    <name type="scientific">Notodromas monacha</name>
    <dbReference type="NCBI Taxonomy" id="399045"/>
    <lineage>
        <taxon>Eukaryota</taxon>
        <taxon>Metazoa</taxon>
        <taxon>Ecdysozoa</taxon>
        <taxon>Arthropoda</taxon>
        <taxon>Crustacea</taxon>
        <taxon>Oligostraca</taxon>
        <taxon>Ostracoda</taxon>
        <taxon>Podocopa</taxon>
        <taxon>Podocopida</taxon>
        <taxon>Cypridocopina</taxon>
        <taxon>Cypridoidea</taxon>
        <taxon>Cyprididae</taxon>
        <taxon>Notodromas</taxon>
    </lineage>
</organism>
<protein>
    <recommendedName>
        <fullName evidence="4">Dihydroorotate dehydrogenase catalytic domain-containing protein</fullName>
    </recommendedName>
</protein>
<dbReference type="PROSITE" id="PS00911">
    <property type="entry name" value="DHODEHASE_1"/>
    <property type="match status" value="1"/>
</dbReference>
<dbReference type="SUPFAM" id="SSF51395">
    <property type="entry name" value="FMN-linked oxidoreductases"/>
    <property type="match status" value="1"/>
</dbReference>
<dbReference type="GO" id="GO:0044205">
    <property type="term" value="P:'de novo' UMP biosynthetic process"/>
    <property type="evidence" value="ECO:0007669"/>
    <property type="project" value="UniProtKB-UniPathway"/>
</dbReference>
<dbReference type="Gene3D" id="2.30.26.10">
    <property type="entry name" value="Dihydroorotate Dehydrogenase A, chain A, domain 2"/>
    <property type="match status" value="1"/>
</dbReference>
<dbReference type="GO" id="GO:0005737">
    <property type="term" value="C:cytoplasm"/>
    <property type="evidence" value="ECO:0007669"/>
    <property type="project" value="InterPro"/>
</dbReference>
<comment type="cofactor">
    <cofactor evidence="1">
        <name>FMN</name>
        <dbReference type="ChEBI" id="CHEBI:58210"/>
    </cofactor>
</comment>
<comment type="pathway">
    <text evidence="2">Pyrimidine metabolism; UMP biosynthesis via de novo pathway.</text>
</comment>
<dbReference type="Proteomes" id="UP000678499">
    <property type="component" value="Unassembled WGS sequence"/>
</dbReference>
<feature type="non-terminal residue" evidence="5">
    <location>
        <position position="1"/>
    </location>
</feature>
<dbReference type="InterPro" id="IPR001295">
    <property type="entry name" value="Dihydroorotate_DH_CS"/>
</dbReference>
<dbReference type="UniPathway" id="UPA00070"/>
<dbReference type="Gene3D" id="3.20.20.70">
    <property type="entry name" value="Aldolase class I"/>
    <property type="match status" value="1"/>
</dbReference>
<reference evidence="5" key="1">
    <citation type="submission" date="2020-11" db="EMBL/GenBank/DDBJ databases">
        <authorList>
            <person name="Tran Van P."/>
        </authorList>
    </citation>
    <scope>NUCLEOTIDE SEQUENCE</scope>
</reference>
<dbReference type="OrthoDB" id="8300117at2759"/>